<dbReference type="GO" id="GO:0006412">
    <property type="term" value="P:translation"/>
    <property type="evidence" value="ECO:0007669"/>
    <property type="project" value="InterPro"/>
</dbReference>
<reference evidence="6" key="1">
    <citation type="submission" date="2025-08" db="UniProtKB">
        <authorList>
            <consortium name="Ensembl"/>
        </authorList>
    </citation>
    <scope>IDENTIFICATION</scope>
</reference>
<dbReference type="InterPro" id="IPR008195">
    <property type="entry name" value="Ribosomal_eL34"/>
</dbReference>
<organism evidence="6 7">
    <name type="scientific">Urocitellus parryii</name>
    <name type="common">Arctic ground squirrel</name>
    <name type="synonym">Spermophilus parryii</name>
    <dbReference type="NCBI Taxonomy" id="9999"/>
    <lineage>
        <taxon>Eukaryota</taxon>
        <taxon>Metazoa</taxon>
        <taxon>Chordata</taxon>
        <taxon>Craniata</taxon>
        <taxon>Vertebrata</taxon>
        <taxon>Euteleostomi</taxon>
        <taxon>Mammalia</taxon>
        <taxon>Eutheria</taxon>
        <taxon>Euarchontoglires</taxon>
        <taxon>Glires</taxon>
        <taxon>Rodentia</taxon>
        <taxon>Sciuromorpha</taxon>
        <taxon>Sciuridae</taxon>
        <taxon>Xerinae</taxon>
        <taxon>Marmotini</taxon>
        <taxon>Urocitellus</taxon>
    </lineage>
</organism>
<sequence length="54" mass="6173">MRLSKTTKKTISRACGGSMRAECVCDRIKRALLFEEQKFIVKVLKEQAQSQKAK</sequence>
<dbReference type="AlphaFoldDB" id="A0A8D2HF15"/>
<name>A0A8D2HF15_UROPR</name>
<evidence type="ECO:0000256" key="2">
    <source>
        <dbReference type="ARBA" id="ARBA00022980"/>
    </source>
</evidence>
<dbReference type="GO" id="GO:1990904">
    <property type="term" value="C:ribonucleoprotein complex"/>
    <property type="evidence" value="ECO:0007669"/>
    <property type="project" value="UniProtKB-KW"/>
</dbReference>
<comment type="similarity">
    <text evidence="1">Belongs to the eukaryotic ribosomal protein eL34 family.</text>
</comment>
<dbReference type="InterPro" id="IPR038562">
    <property type="entry name" value="Ribosomal_eL34_C_sf"/>
</dbReference>
<keyword evidence="2" id="KW-0689">Ribosomal protein</keyword>
<dbReference type="Ensembl" id="ENSUPAT00010017825.1">
    <property type="protein sequence ID" value="ENSUPAP00010015602.1"/>
    <property type="gene ID" value="ENSUPAG00010012495.1"/>
</dbReference>
<protein>
    <recommendedName>
        <fullName evidence="4">Large ribosomal subunit protein eL34</fullName>
    </recommendedName>
    <alternativeName>
        <fullName evidence="5">60S ribosomal protein L34</fullName>
    </alternativeName>
</protein>
<evidence type="ECO:0000256" key="3">
    <source>
        <dbReference type="ARBA" id="ARBA00023274"/>
    </source>
</evidence>
<proteinExistence type="inferred from homology"/>
<dbReference type="Gene3D" id="6.20.340.10">
    <property type="match status" value="1"/>
</dbReference>
<dbReference type="PANTHER" id="PTHR46595">
    <property type="entry name" value="60S RIBOSOMAL PROTEIN L34"/>
    <property type="match status" value="1"/>
</dbReference>
<reference evidence="6" key="2">
    <citation type="submission" date="2025-09" db="UniProtKB">
        <authorList>
            <consortium name="Ensembl"/>
        </authorList>
    </citation>
    <scope>IDENTIFICATION</scope>
</reference>
<dbReference type="GeneTree" id="ENSGT00940000169858"/>
<keyword evidence="7" id="KW-1185">Reference proteome</keyword>
<evidence type="ECO:0000313" key="6">
    <source>
        <dbReference type="Ensembl" id="ENSUPAP00010015602.1"/>
    </source>
</evidence>
<dbReference type="GO" id="GO:0003735">
    <property type="term" value="F:structural constituent of ribosome"/>
    <property type="evidence" value="ECO:0007669"/>
    <property type="project" value="InterPro"/>
</dbReference>
<dbReference type="Proteomes" id="UP000694417">
    <property type="component" value="Unplaced"/>
</dbReference>
<accession>A0A8D2HF15</accession>
<evidence type="ECO:0000256" key="4">
    <source>
        <dbReference type="ARBA" id="ARBA00035227"/>
    </source>
</evidence>
<keyword evidence="3" id="KW-0687">Ribonucleoprotein</keyword>
<evidence type="ECO:0000256" key="5">
    <source>
        <dbReference type="ARBA" id="ARBA00035333"/>
    </source>
</evidence>
<evidence type="ECO:0000313" key="7">
    <source>
        <dbReference type="Proteomes" id="UP000694417"/>
    </source>
</evidence>
<evidence type="ECO:0000256" key="1">
    <source>
        <dbReference type="ARBA" id="ARBA00009875"/>
    </source>
</evidence>
<dbReference type="GO" id="GO:0005840">
    <property type="term" value="C:ribosome"/>
    <property type="evidence" value="ECO:0007669"/>
    <property type="project" value="UniProtKB-KW"/>
</dbReference>